<dbReference type="HOGENOM" id="CLU_1777002_0_0_1"/>
<dbReference type="AlphaFoldDB" id="E4V445"/>
<reference evidence="2" key="1">
    <citation type="journal article" date="2012" name="MBio">
        <title>Comparative genome analysis of Trichophyton rubrum and related dermatophytes reveals candidate genes involved in infection.</title>
        <authorList>
            <person name="Martinez D.A."/>
            <person name="Oliver B.G."/>
            <person name="Graeser Y."/>
            <person name="Goldberg J.M."/>
            <person name="Li W."/>
            <person name="Martinez-Rossi N.M."/>
            <person name="Monod M."/>
            <person name="Shelest E."/>
            <person name="Barton R.C."/>
            <person name="Birch E."/>
            <person name="Brakhage A.A."/>
            <person name="Chen Z."/>
            <person name="Gurr S.J."/>
            <person name="Heiman D."/>
            <person name="Heitman J."/>
            <person name="Kosti I."/>
            <person name="Rossi A."/>
            <person name="Saif S."/>
            <person name="Samalova M."/>
            <person name="Saunders C.W."/>
            <person name="Shea T."/>
            <person name="Summerbell R.C."/>
            <person name="Xu J."/>
            <person name="Young S."/>
            <person name="Zeng Q."/>
            <person name="Birren B.W."/>
            <person name="Cuomo C.A."/>
            <person name="White T.C."/>
        </authorList>
    </citation>
    <scope>NUCLEOTIDE SEQUENCE [LARGE SCALE GENOMIC DNA]</scope>
    <source>
        <strain evidence="2">ATCC MYA-4604 / CBS 118893</strain>
    </source>
</reference>
<evidence type="ECO:0000313" key="1">
    <source>
        <dbReference type="EMBL" id="EFR04769.1"/>
    </source>
</evidence>
<dbReference type="STRING" id="535722.E4V445"/>
<sequence>MCNYDVIAKWIYIYSNGCDELYSNIDGRTSLRRCTMHTPNVLLEFKHGSRKPISGFKSPFLNNTDGGIRDWMAHHRYPGFAESTFTVLDQQAVDEDACRTSYAGPKMKGKNTLITHEIEGEPFEGPAKAAKLRHRKNRKKYGVRMD</sequence>
<dbReference type="GeneID" id="10025773"/>
<keyword evidence="2" id="KW-1185">Reference proteome</keyword>
<dbReference type="InParanoid" id="E4V445"/>
<dbReference type="OrthoDB" id="4168782at2759"/>
<dbReference type="VEuPathDB" id="FungiDB:MGYG_07776"/>
<gene>
    <name evidence="1" type="ORF">MGYG_07776</name>
</gene>
<dbReference type="EMBL" id="DS989828">
    <property type="protein sequence ID" value="EFR04769.1"/>
    <property type="molecule type" value="Genomic_DNA"/>
</dbReference>
<protein>
    <submittedName>
        <fullName evidence="1">Uncharacterized protein</fullName>
    </submittedName>
</protein>
<organism evidence="2">
    <name type="scientific">Arthroderma gypseum (strain ATCC MYA-4604 / CBS 118893)</name>
    <name type="common">Microsporum gypseum</name>
    <dbReference type="NCBI Taxonomy" id="535722"/>
    <lineage>
        <taxon>Eukaryota</taxon>
        <taxon>Fungi</taxon>
        <taxon>Dikarya</taxon>
        <taxon>Ascomycota</taxon>
        <taxon>Pezizomycotina</taxon>
        <taxon>Eurotiomycetes</taxon>
        <taxon>Eurotiomycetidae</taxon>
        <taxon>Onygenales</taxon>
        <taxon>Arthrodermataceae</taxon>
        <taxon>Nannizzia</taxon>
    </lineage>
</organism>
<name>E4V445_ARTGP</name>
<proteinExistence type="predicted"/>
<accession>E4V445</accession>
<evidence type="ECO:0000313" key="2">
    <source>
        <dbReference type="Proteomes" id="UP000002669"/>
    </source>
</evidence>
<dbReference type="RefSeq" id="XP_003170532.1">
    <property type="nucleotide sequence ID" value="XM_003170484.1"/>
</dbReference>
<dbReference type="Proteomes" id="UP000002669">
    <property type="component" value="Unassembled WGS sequence"/>
</dbReference>